<reference evidence="2" key="1">
    <citation type="journal article" date="2009" name="Nature">
        <title>Genome sequence and analysis of the Irish potato famine pathogen Phytophthora infestans.</title>
        <authorList>
            <consortium name="The Broad Institute Genome Sequencing Platform"/>
            <person name="Haas B.J."/>
            <person name="Kamoun S."/>
            <person name="Zody M.C."/>
            <person name="Jiang R.H."/>
            <person name="Handsaker R.E."/>
            <person name="Cano L.M."/>
            <person name="Grabherr M."/>
            <person name="Kodira C.D."/>
            <person name="Raffaele S."/>
            <person name="Torto-Alalibo T."/>
            <person name="Bozkurt T.O."/>
            <person name="Ah-Fong A.M."/>
            <person name="Alvarado L."/>
            <person name="Anderson V.L."/>
            <person name="Armstrong M.R."/>
            <person name="Avrova A."/>
            <person name="Baxter L."/>
            <person name="Beynon J."/>
            <person name="Boevink P.C."/>
            <person name="Bollmann S.R."/>
            <person name="Bos J.I."/>
            <person name="Bulone V."/>
            <person name="Cai G."/>
            <person name="Cakir C."/>
            <person name="Carrington J.C."/>
            <person name="Chawner M."/>
            <person name="Conti L."/>
            <person name="Costanzo S."/>
            <person name="Ewan R."/>
            <person name="Fahlgren N."/>
            <person name="Fischbach M.A."/>
            <person name="Fugelstad J."/>
            <person name="Gilroy E.M."/>
            <person name="Gnerre S."/>
            <person name="Green P.J."/>
            <person name="Grenville-Briggs L.J."/>
            <person name="Griffith J."/>
            <person name="Grunwald N.J."/>
            <person name="Horn K."/>
            <person name="Horner N.R."/>
            <person name="Hu C.H."/>
            <person name="Huitema E."/>
            <person name="Jeong D.H."/>
            <person name="Jones A.M."/>
            <person name="Jones J.D."/>
            <person name="Jones R.W."/>
            <person name="Karlsson E.K."/>
            <person name="Kunjeti S.G."/>
            <person name="Lamour K."/>
            <person name="Liu Z."/>
            <person name="Ma L."/>
            <person name="Maclean D."/>
            <person name="Chibucos M.C."/>
            <person name="McDonald H."/>
            <person name="McWalters J."/>
            <person name="Meijer H.J."/>
            <person name="Morgan W."/>
            <person name="Morris P.F."/>
            <person name="Munro C.A."/>
            <person name="O'Neill K."/>
            <person name="Ospina-Giraldo M."/>
            <person name="Pinzon A."/>
            <person name="Pritchard L."/>
            <person name="Ramsahoye B."/>
            <person name="Ren Q."/>
            <person name="Restrepo S."/>
            <person name="Roy S."/>
            <person name="Sadanandom A."/>
            <person name="Savidor A."/>
            <person name="Schornack S."/>
            <person name="Schwartz D.C."/>
            <person name="Schumann U.D."/>
            <person name="Schwessinger B."/>
            <person name="Seyer L."/>
            <person name="Sharpe T."/>
            <person name="Silvar C."/>
            <person name="Song J."/>
            <person name="Studholme D.J."/>
            <person name="Sykes S."/>
            <person name="Thines M."/>
            <person name="van de Vondervoort P.J."/>
            <person name="Phuntumart V."/>
            <person name="Wawra S."/>
            <person name="Weide R."/>
            <person name="Win J."/>
            <person name="Young C."/>
            <person name="Zhou S."/>
            <person name="Fry W."/>
            <person name="Meyers B.C."/>
            <person name="van West P."/>
            <person name="Ristaino J."/>
            <person name="Govers F."/>
            <person name="Birch P.R."/>
            <person name="Whisson S.C."/>
            <person name="Judelson H.S."/>
            <person name="Nusbaum C."/>
        </authorList>
    </citation>
    <scope>NUCLEOTIDE SEQUENCE [LARGE SCALE GENOMIC DNA]</scope>
    <source>
        <strain evidence="2">T30-4</strain>
    </source>
</reference>
<evidence type="ECO:0000313" key="1">
    <source>
        <dbReference type="EMBL" id="EEY69502.1"/>
    </source>
</evidence>
<dbReference type="KEGG" id="pif:PITG_18793"/>
<sequence length="74" mass="8421">MRSHVAYTNTAKEDEMDIFVSFPSWRKTSASILVRLGVTSEDELSKLLHRKLIEIGFVQAKLICVYTLDDGKAF</sequence>
<organism evidence="1 2">
    <name type="scientific">Phytophthora infestans (strain T30-4)</name>
    <name type="common">Potato late blight agent</name>
    <dbReference type="NCBI Taxonomy" id="403677"/>
    <lineage>
        <taxon>Eukaryota</taxon>
        <taxon>Sar</taxon>
        <taxon>Stramenopiles</taxon>
        <taxon>Oomycota</taxon>
        <taxon>Peronosporomycetes</taxon>
        <taxon>Peronosporales</taxon>
        <taxon>Peronosporaceae</taxon>
        <taxon>Phytophthora</taxon>
    </lineage>
</organism>
<protein>
    <submittedName>
        <fullName evidence="1">Uncharacterized protein</fullName>
    </submittedName>
</protein>
<dbReference type="HOGENOM" id="CLU_2693129_0_0_1"/>
<name>D0NZE8_PHYIT</name>
<accession>D0NZE8</accession>
<dbReference type="GeneID" id="9476514"/>
<dbReference type="Proteomes" id="UP000006643">
    <property type="component" value="Unassembled WGS sequence"/>
</dbReference>
<evidence type="ECO:0000313" key="2">
    <source>
        <dbReference type="Proteomes" id="UP000006643"/>
    </source>
</evidence>
<dbReference type="AlphaFoldDB" id="D0NZE8"/>
<keyword evidence="2" id="KW-1185">Reference proteome</keyword>
<proteinExistence type="predicted"/>
<dbReference type="VEuPathDB" id="FungiDB:PITG_18793"/>
<gene>
    <name evidence="1" type="ORF">PITG_18793</name>
</gene>
<dbReference type="RefSeq" id="XP_002997269.1">
    <property type="nucleotide sequence ID" value="XM_002997223.1"/>
</dbReference>
<dbReference type="EMBL" id="DS028198">
    <property type="protein sequence ID" value="EEY69502.1"/>
    <property type="molecule type" value="Genomic_DNA"/>
</dbReference>
<dbReference type="InParanoid" id="D0NZE8"/>